<keyword evidence="11" id="KW-0812">Transmembrane</keyword>
<dbReference type="InterPro" id="IPR001173">
    <property type="entry name" value="Glyco_trans_2-like"/>
</dbReference>
<feature type="domain" description="Glycosyltransferase 2-like" evidence="12">
    <location>
        <begin position="43"/>
        <end position="160"/>
    </location>
</feature>
<keyword evidence="6 11" id="KW-0472">Membrane</keyword>
<evidence type="ECO:0000256" key="6">
    <source>
        <dbReference type="ARBA" id="ARBA00023136"/>
    </source>
</evidence>
<evidence type="ECO:0000313" key="13">
    <source>
        <dbReference type="EMBL" id="MDW0111267.1"/>
    </source>
</evidence>
<comment type="similarity">
    <text evidence="9">Belongs to the glycosyltransferase 2 family. CrtQ subfamily.</text>
</comment>
<evidence type="ECO:0000256" key="11">
    <source>
        <dbReference type="SAM" id="Phobius"/>
    </source>
</evidence>
<dbReference type="CDD" id="cd00761">
    <property type="entry name" value="Glyco_tranf_GTA_type"/>
    <property type="match status" value="1"/>
</dbReference>
<evidence type="ECO:0000256" key="5">
    <source>
        <dbReference type="ARBA" id="ARBA00022746"/>
    </source>
</evidence>
<evidence type="ECO:0000256" key="7">
    <source>
        <dbReference type="ARBA" id="ARBA00037281"/>
    </source>
</evidence>
<dbReference type="PANTHER" id="PTHR43646:SF2">
    <property type="entry name" value="GLYCOSYLTRANSFERASE 2-LIKE DOMAIN-CONTAINING PROTEIN"/>
    <property type="match status" value="1"/>
</dbReference>
<dbReference type="Gene3D" id="3.90.550.10">
    <property type="entry name" value="Spore Coat Polysaccharide Biosynthesis Protein SpsA, Chain A"/>
    <property type="match status" value="1"/>
</dbReference>
<dbReference type="Proteomes" id="UP001280629">
    <property type="component" value="Unassembled WGS sequence"/>
</dbReference>
<evidence type="ECO:0000256" key="8">
    <source>
        <dbReference type="ARBA" id="ARBA00037904"/>
    </source>
</evidence>
<keyword evidence="11" id="KW-1133">Transmembrane helix</keyword>
<dbReference type="SUPFAM" id="SSF53448">
    <property type="entry name" value="Nucleotide-diphospho-sugar transferases"/>
    <property type="match status" value="1"/>
</dbReference>
<protein>
    <recommendedName>
        <fullName evidence="10">4,4'-diaponeurosporenoate glycosyltransferase</fullName>
    </recommendedName>
</protein>
<evidence type="ECO:0000256" key="9">
    <source>
        <dbReference type="ARBA" id="ARBA00038120"/>
    </source>
</evidence>
<comment type="subcellular location">
    <subcellularLocation>
        <location evidence="1">Cell membrane</location>
    </subcellularLocation>
</comment>
<comment type="pathway">
    <text evidence="8">Carotenoid biosynthesis; staphyloxanthin biosynthesis; staphyloxanthin from farnesyl diphosphate: step 4/5.</text>
</comment>
<evidence type="ECO:0000256" key="1">
    <source>
        <dbReference type="ARBA" id="ARBA00004236"/>
    </source>
</evidence>
<keyword evidence="5" id="KW-0125">Carotenoid biosynthesis</keyword>
<evidence type="ECO:0000256" key="3">
    <source>
        <dbReference type="ARBA" id="ARBA00022676"/>
    </source>
</evidence>
<feature type="transmembrane region" description="Helical" evidence="11">
    <location>
        <begin position="276"/>
        <end position="296"/>
    </location>
</feature>
<keyword evidence="14" id="KW-1185">Reference proteome</keyword>
<evidence type="ECO:0000256" key="4">
    <source>
        <dbReference type="ARBA" id="ARBA00022679"/>
    </source>
</evidence>
<comment type="caution">
    <text evidence="13">The sequence shown here is derived from an EMBL/GenBank/DDBJ whole genome shotgun (WGS) entry which is preliminary data.</text>
</comment>
<dbReference type="RefSeq" id="WP_317936908.1">
    <property type="nucleotide sequence ID" value="NZ_JAUBDH010000012.1"/>
</dbReference>
<evidence type="ECO:0000313" key="14">
    <source>
        <dbReference type="Proteomes" id="UP001280629"/>
    </source>
</evidence>
<dbReference type="PANTHER" id="PTHR43646">
    <property type="entry name" value="GLYCOSYLTRANSFERASE"/>
    <property type="match status" value="1"/>
</dbReference>
<organism evidence="13 14">
    <name type="scientific">Sporosarcina aquimarina</name>
    <dbReference type="NCBI Taxonomy" id="114975"/>
    <lineage>
        <taxon>Bacteria</taxon>
        <taxon>Bacillati</taxon>
        <taxon>Bacillota</taxon>
        <taxon>Bacilli</taxon>
        <taxon>Bacillales</taxon>
        <taxon>Caryophanaceae</taxon>
        <taxon>Sporosarcina</taxon>
    </lineage>
</organism>
<keyword evidence="3" id="KW-0328">Glycosyltransferase</keyword>
<dbReference type="InterPro" id="IPR029044">
    <property type="entry name" value="Nucleotide-diphossugar_trans"/>
</dbReference>
<dbReference type="EMBL" id="JAUBDH010000012">
    <property type="protein sequence ID" value="MDW0111267.1"/>
    <property type="molecule type" value="Genomic_DNA"/>
</dbReference>
<evidence type="ECO:0000256" key="2">
    <source>
        <dbReference type="ARBA" id="ARBA00022475"/>
    </source>
</evidence>
<gene>
    <name evidence="13" type="ORF">QT716_14680</name>
</gene>
<evidence type="ECO:0000259" key="12">
    <source>
        <dbReference type="Pfam" id="PF00535"/>
    </source>
</evidence>
<keyword evidence="4" id="KW-0808">Transferase</keyword>
<feature type="transmembrane region" description="Helical" evidence="11">
    <location>
        <begin position="6"/>
        <end position="26"/>
    </location>
</feature>
<name>A0ABU4G2S0_9BACL</name>
<keyword evidence="2" id="KW-1003">Cell membrane</keyword>
<dbReference type="Pfam" id="PF00535">
    <property type="entry name" value="Glycos_transf_2"/>
    <property type="match status" value="1"/>
</dbReference>
<accession>A0ABU4G2S0</accession>
<feature type="transmembrane region" description="Helical" evidence="11">
    <location>
        <begin position="308"/>
        <end position="325"/>
    </location>
</feature>
<sequence>MMVTESINPLIVCIALVAGHLMFWQLPVPKTLKRRTFQLPLVSIIIPARNEANRIEPLLRSLQRQNLKNFELIVVDDDSSDDTAAIAADYGAHVITVSPGSSGSGKSLACWRGAEQSTGQWLLFLDADTYLSNEDSLEKLLVLYHQKGATGILSLQPFHTVHRLYENLSAVFNIIVIVGMNIFTVKKDAFKTAGSFGPCIMCDRSEYFSTGGHEKIQSALMDDLALGKEFLDHDFAVNCMGGKGTLSFRMYPEGFKSMVDGWCKSFAIGSKSTHPVVMLLVIIWITGSFISVSELISSLSGTAVLPKVLSIGLYVLFAIQTGRLAKRCGNFKWPIFIFYPVLFLFFTGIFLYSLFRVYILRSVNWKDRKIDV</sequence>
<comment type="function">
    <text evidence="7">Catalyzes the glycosylation of 4,4'-diaponeurosporenoate, i.e. the esterification of glucose at the C1'' position with the carboxyl group of 4,4'-diaponeurosporenic acid, to form glycosyl-4,4'-diaponeurosporenoate. This is a step in the biosynthesis of staphyloxanthin, an orange pigment present in most staphylococci strains.</text>
</comment>
<proteinExistence type="inferred from homology"/>
<reference evidence="13 14" key="1">
    <citation type="submission" date="2023-06" db="EMBL/GenBank/DDBJ databases">
        <title>Sporosarcina sp. nov., isolated from Korean traditional fermented seafood 'Jeotgal'.</title>
        <authorList>
            <person name="Yang A.-I."/>
            <person name="Shin N.-R."/>
        </authorList>
    </citation>
    <scope>NUCLEOTIDE SEQUENCE [LARGE SCALE GENOMIC DNA]</scope>
    <source>
        <strain evidence="13 14">KCTC3840</strain>
    </source>
</reference>
<feature type="transmembrane region" description="Helical" evidence="11">
    <location>
        <begin position="337"/>
        <end position="359"/>
    </location>
</feature>
<evidence type="ECO:0000256" key="10">
    <source>
        <dbReference type="ARBA" id="ARBA00040345"/>
    </source>
</evidence>